<protein>
    <submittedName>
        <fullName evidence="1">Uncharacterized protein</fullName>
    </submittedName>
</protein>
<comment type="caution">
    <text evidence="1">The sequence shown here is derived from an EMBL/GenBank/DDBJ whole genome shotgun (WGS) entry which is preliminary data.</text>
</comment>
<keyword evidence="2" id="KW-1185">Reference proteome</keyword>
<reference evidence="1 2" key="1">
    <citation type="submission" date="2018-03" db="EMBL/GenBank/DDBJ databases">
        <title>Genomic Encyclopedia of Archaeal and Bacterial Type Strains, Phase II (KMG-II): from individual species to whole genera.</title>
        <authorList>
            <person name="Goeker M."/>
        </authorList>
    </citation>
    <scope>NUCLEOTIDE SEQUENCE [LARGE SCALE GENOMIC DNA]</scope>
    <source>
        <strain evidence="1 2">DSM 28057</strain>
    </source>
</reference>
<gene>
    <name evidence="1" type="ORF">CLV48_11255</name>
</gene>
<proteinExistence type="predicted"/>
<organism evidence="1 2">
    <name type="scientific">Cecembia rubra</name>
    <dbReference type="NCBI Taxonomy" id="1485585"/>
    <lineage>
        <taxon>Bacteria</taxon>
        <taxon>Pseudomonadati</taxon>
        <taxon>Bacteroidota</taxon>
        <taxon>Cytophagia</taxon>
        <taxon>Cytophagales</taxon>
        <taxon>Cyclobacteriaceae</taxon>
        <taxon>Cecembia</taxon>
    </lineage>
</organism>
<evidence type="ECO:0000313" key="1">
    <source>
        <dbReference type="EMBL" id="PSL01712.1"/>
    </source>
</evidence>
<sequence length="35" mass="4018">MAIKVRKTFLLFKLQNSGYGNLDVIIAFNYGFTHP</sequence>
<name>A0A2P8DWX8_9BACT</name>
<evidence type="ECO:0000313" key="2">
    <source>
        <dbReference type="Proteomes" id="UP000240708"/>
    </source>
</evidence>
<accession>A0A2P8DWX8</accession>
<dbReference type="AlphaFoldDB" id="A0A2P8DWX8"/>
<dbReference type="EMBL" id="PYGF01000012">
    <property type="protein sequence ID" value="PSL01712.1"/>
    <property type="molecule type" value="Genomic_DNA"/>
</dbReference>
<dbReference type="Proteomes" id="UP000240708">
    <property type="component" value="Unassembled WGS sequence"/>
</dbReference>